<dbReference type="InterPro" id="IPR056648">
    <property type="entry name" value="DUF7746"/>
</dbReference>
<evidence type="ECO:0000313" key="3">
    <source>
        <dbReference type="Proteomes" id="UP000824120"/>
    </source>
</evidence>
<evidence type="ECO:0000259" key="1">
    <source>
        <dbReference type="Pfam" id="PF24925"/>
    </source>
</evidence>
<proteinExistence type="predicted"/>
<reference evidence="2 3" key="1">
    <citation type="submission" date="2020-09" db="EMBL/GenBank/DDBJ databases">
        <title>De no assembly of potato wild relative species, Solanum commersonii.</title>
        <authorList>
            <person name="Cho K."/>
        </authorList>
    </citation>
    <scope>NUCLEOTIDE SEQUENCE [LARGE SCALE GENOMIC DNA]</scope>
    <source>
        <strain evidence="2">LZ3.2</strain>
        <tissue evidence="2">Leaf</tissue>
    </source>
</reference>
<name>A0A9J5WLH1_SOLCO</name>
<comment type="caution">
    <text evidence="2">The sequence shown here is derived from an EMBL/GenBank/DDBJ whole genome shotgun (WGS) entry which is preliminary data.</text>
</comment>
<dbReference type="Pfam" id="PF24925">
    <property type="entry name" value="DUF7746"/>
    <property type="match status" value="1"/>
</dbReference>
<keyword evidence="3" id="KW-1185">Reference proteome</keyword>
<dbReference type="EMBL" id="JACXVP010000011">
    <property type="protein sequence ID" value="KAG5576769.1"/>
    <property type="molecule type" value="Genomic_DNA"/>
</dbReference>
<dbReference type="Pfam" id="PF01107">
    <property type="entry name" value="MP"/>
    <property type="match status" value="1"/>
</dbReference>
<accession>A0A9J5WLH1</accession>
<organism evidence="2 3">
    <name type="scientific">Solanum commersonii</name>
    <name type="common">Commerson's wild potato</name>
    <name type="synonym">Commerson's nightshade</name>
    <dbReference type="NCBI Taxonomy" id="4109"/>
    <lineage>
        <taxon>Eukaryota</taxon>
        <taxon>Viridiplantae</taxon>
        <taxon>Streptophyta</taxon>
        <taxon>Embryophyta</taxon>
        <taxon>Tracheophyta</taxon>
        <taxon>Spermatophyta</taxon>
        <taxon>Magnoliopsida</taxon>
        <taxon>eudicotyledons</taxon>
        <taxon>Gunneridae</taxon>
        <taxon>Pentapetalae</taxon>
        <taxon>asterids</taxon>
        <taxon>lamiids</taxon>
        <taxon>Solanales</taxon>
        <taxon>Solanaceae</taxon>
        <taxon>Solanoideae</taxon>
        <taxon>Solaneae</taxon>
        <taxon>Solanum</taxon>
    </lineage>
</organism>
<protein>
    <recommendedName>
        <fullName evidence="1">DUF7746 domain-containing protein</fullName>
    </recommendedName>
</protein>
<evidence type="ECO:0000313" key="2">
    <source>
        <dbReference type="EMBL" id="KAG5576769.1"/>
    </source>
</evidence>
<dbReference type="OrthoDB" id="1436172at2759"/>
<dbReference type="PANTHER" id="PTHR33054">
    <property type="entry name" value="CCHC-TYPE DOMAIN-CONTAINING PROTEIN"/>
    <property type="match status" value="1"/>
</dbReference>
<dbReference type="Proteomes" id="UP000824120">
    <property type="component" value="Chromosome 11"/>
</dbReference>
<gene>
    <name evidence="2" type="ORF">H5410_056903</name>
</gene>
<sequence>MNIIKKHTTVKNSRKEEYDMPQQLDLLKKWTIPKIQIKVIYQMGTFEKMQFKQIVKTTKETITMNFVHGTFRLLSESDFAPYRENYRFMHIGLVQVTFKSLTLRGLPESFIAALRDGRNQNWKKSLIGTVQTSLAYPNLQIYLNDENSLNTLILSIKLHGYDYLPGTEAICICYRTYYKPLYTLNPMCKIMNFKIETMLIETNFSKAKVITRRPIKWDEIDFPKEWVIEETVPSKNNINPNIFYIEQTPDGTVRIKFTDQNLLMSYIDNIDFPSRMLRSNSSYICPVDYIVDMPSRASTSHIRKEDNSRVSTSYMKEGKRVDNIKIENHLVTPDMDPTLSEMDFPNEQDYKLSNGTITKSLIPPQQSLQIEKDNKIVHFTAFAKLFDDNNTALITSKHSKIPDKGKEKATPTIQPPPEIKDFKLSKLDNIERLLQERFQRLNINPLQLSENDIPDRNNIPDEINKISEKHARKSVQMMYYFPRQIYTLAHRILMCSTICKANKNSEKDIANMIIAEFTCQLRGWWDNYLSKSQRRAILNVVKNENGIIPNVVYTLVLTIIEHFSGRWSDNSETIRTMLQNHRCKTLTSFKWYKDIFLSRKGLGNPLEEMGVSINYDDYTYEKRISVCTQEGLSLCNKIKLNQQIKRYHLNEKQQLGKFCDQFAIDMPESSKRSNRHIGKKDYKEKPHRQYIKKKCLDKREKRKMNYKGKKEFYKNNKSNVCHNPNSSDGEESFTSEDLKVLHDEDYISSSEEECTSCQIGQPYDNKDKDKFYQLYSQFKDLNINVKSNDNWVEMLRMIDDPTLRSQIIDKICNTNTSTSNTRISRENPVHNNAYTMAEVKRHLKLRSQRDHIPTTTQDLVEEINNLKKKISSLKNHNMILDGRITYIENKNNNHREKQVMVERNLPDIPEGNLPDIPNEFTDNKNLFLETIELVTAHKLGRGKEPMGRNNILAQIGNQKLIALNIAEAYTSTSGINTEHPMYKKFMNFIQSRQIMTRYFDTSSYVIPTYKYIMHYEIILSYIGSAEFQHFYPTNTKKEYKKLYVEWVDVSPKLIKLQKDDTYFKGMSLMYFFIEFSIPWIMKWAIEVQMNEEGFPCLRRKFHTKFWSKLLQR</sequence>
<dbReference type="InterPro" id="IPR028919">
    <property type="entry name" value="Viral_movement"/>
</dbReference>
<dbReference type="AlphaFoldDB" id="A0A9J5WLH1"/>
<dbReference type="PANTHER" id="PTHR33054:SF13">
    <property type="entry name" value="CCHC-TYPE DOMAIN-CONTAINING PROTEIN"/>
    <property type="match status" value="1"/>
</dbReference>
<feature type="domain" description="DUF7746" evidence="1">
    <location>
        <begin position="482"/>
        <end position="552"/>
    </location>
</feature>